<comment type="caution">
    <text evidence="1">The sequence shown here is derived from an EMBL/GenBank/DDBJ whole genome shotgun (WGS) entry which is preliminary data.</text>
</comment>
<dbReference type="AlphaFoldDB" id="A0A8J2P571"/>
<dbReference type="Proteomes" id="UP000708208">
    <property type="component" value="Unassembled WGS sequence"/>
</dbReference>
<protein>
    <submittedName>
        <fullName evidence="1">Uncharacterized protein</fullName>
    </submittedName>
</protein>
<evidence type="ECO:0000313" key="2">
    <source>
        <dbReference type="Proteomes" id="UP000708208"/>
    </source>
</evidence>
<evidence type="ECO:0000313" key="1">
    <source>
        <dbReference type="EMBL" id="CAG7732230.1"/>
    </source>
</evidence>
<keyword evidence="2" id="KW-1185">Reference proteome</keyword>
<accession>A0A8J2P571</accession>
<reference evidence="1" key="1">
    <citation type="submission" date="2021-06" db="EMBL/GenBank/DDBJ databases">
        <authorList>
            <person name="Hodson N. C."/>
            <person name="Mongue J. A."/>
            <person name="Jaron S. K."/>
        </authorList>
    </citation>
    <scope>NUCLEOTIDE SEQUENCE</scope>
</reference>
<organism evidence="1 2">
    <name type="scientific">Allacma fusca</name>
    <dbReference type="NCBI Taxonomy" id="39272"/>
    <lineage>
        <taxon>Eukaryota</taxon>
        <taxon>Metazoa</taxon>
        <taxon>Ecdysozoa</taxon>
        <taxon>Arthropoda</taxon>
        <taxon>Hexapoda</taxon>
        <taxon>Collembola</taxon>
        <taxon>Symphypleona</taxon>
        <taxon>Sminthuridae</taxon>
        <taxon>Allacma</taxon>
    </lineage>
</organism>
<name>A0A8J2P571_9HEXA</name>
<proteinExistence type="predicted"/>
<gene>
    <name evidence="1" type="ORF">AFUS01_LOCUS20755</name>
</gene>
<dbReference type="EMBL" id="CAJVCH010227112">
    <property type="protein sequence ID" value="CAG7732230.1"/>
    <property type="molecule type" value="Genomic_DNA"/>
</dbReference>
<sequence>MSACSPLTLNTAVDIQYLLRSITNNLWRKILKIAAFIKTSYRADVCLQRFFVVQVKTNEVINGPSSSSTFSGLQIMLKSFKRSKNKCSEPCELYCSRLRF</sequence>